<evidence type="ECO:0000256" key="3">
    <source>
        <dbReference type="ARBA" id="ARBA00022452"/>
    </source>
</evidence>
<comment type="caution">
    <text evidence="10">The sequence shown here is derived from an EMBL/GenBank/DDBJ whole genome shotgun (WGS) entry which is preliminary data.</text>
</comment>
<dbReference type="Gene3D" id="2.170.130.10">
    <property type="entry name" value="TonB-dependent receptor, plug domain"/>
    <property type="match status" value="1"/>
</dbReference>
<dbReference type="NCBIfam" id="TIGR04057">
    <property type="entry name" value="SusC_RagA_signa"/>
    <property type="match status" value="1"/>
</dbReference>
<comment type="subcellular location">
    <subcellularLocation>
        <location evidence="1 7">Cell outer membrane</location>
        <topology evidence="1 7">Multi-pass membrane protein</topology>
    </subcellularLocation>
</comment>
<dbReference type="InterPro" id="IPR039426">
    <property type="entry name" value="TonB-dep_rcpt-like"/>
</dbReference>
<keyword evidence="13" id="KW-1185">Reference proteome</keyword>
<keyword evidence="5 7" id="KW-0472">Membrane</keyword>
<feature type="chain" id="PRO_5015873395" evidence="8">
    <location>
        <begin position="22"/>
        <end position="1068"/>
    </location>
</feature>
<evidence type="ECO:0000256" key="4">
    <source>
        <dbReference type="ARBA" id="ARBA00022692"/>
    </source>
</evidence>
<dbReference type="InterPro" id="IPR037066">
    <property type="entry name" value="Plug_dom_sf"/>
</dbReference>
<feature type="signal peptide" evidence="8">
    <location>
        <begin position="1"/>
        <end position="21"/>
    </location>
</feature>
<dbReference type="OrthoDB" id="9768177at2"/>
<comment type="similarity">
    <text evidence="7">Belongs to the TonB-dependent receptor family.</text>
</comment>
<dbReference type="RefSeq" id="WP_086498740.1">
    <property type="nucleotide sequence ID" value="NZ_MSSV01000002.1"/>
</dbReference>
<keyword evidence="6 7" id="KW-0998">Cell outer membrane</keyword>
<evidence type="ECO:0000256" key="5">
    <source>
        <dbReference type="ARBA" id="ARBA00023136"/>
    </source>
</evidence>
<dbReference type="Proteomes" id="UP000249115">
    <property type="component" value="Unassembled WGS sequence"/>
</dbReference>
<protein>
    <submittedName>
        <fullName evidence="11">SusC/RagA family TonB-linked outer membrane protein</fullName>
    </submittedName>
    <submittedName>
        <fullName evidence="10">TonB-linked SusC/RagA family outer membrane protein</fullName>
    </submittedName>
</protein>
<keyword evidence="4 7" id="KW-0812">Transmembrane</keyword>
<dbReference type="InterPro" id="IPR023997">
    <property type="entry name" value="TonB-dep_OMP_SusC/RagA_CS"/>
</dbReference>
<dbReference type="EMBL" id="VORV01000003">
    <property type="protein sequence ID" value="TXD78878.1"/>
    <property type="molecule type" value="Genomic_DNA"/>
</dbReference>
<dbReference type="InterPro" id="IPR008969">
    <property type="entry name" value="CarboxyPept-like_regulatory"/>
</dbReference>
<dbReference type="NCBIfam" id="TIGR04056">
    <property type="entry name" value="OMP_RagA_SusC"/>
    <property type="match status" value="1"/>
</dbReference>
<dbReference type="SUPFAM" id="SSF56935">
    <property type="entry name" value="Porins"/>
    <property type="match status" value="1"/>
</dbReference>
<dbReference type="SUPFAM" id="SSF49464">
    <property type="entry name" value="Carboxypeptidase regulatory domain-like"/>
    <property type="match status" value="1"/>
</dbReference>
<evidence type="ECO:0000313" key="10">
    <source>
        <dbReference type="EMBL" id="PZX57604.1"/>
    </source>
</evidence>
<keyword evidence="8" id="KW-0732">Signal</keyword>
<evidence type="ECO:0000256" key="1">
    <source>
        <dbReference type="ARBA" id="ARBA00004571"/>
    </source>
</evidence>
<organism evidence="10 12">
    <name type="scientific">Algoriphagus ratkowskyi</name>
    <dbReference type="NCBI Taxonomy" id="57028"/>
    <lineage>
        <taxon>Bacteria</taxon>
        <taxon>Pseudomonadati</taxon>
        <taxon>Bacteroidota</taxon>
        <taxon>Cytophagia</taxon>
        <taxon>Cytophagales</taxon>
        <taxon>Cyclobacteriaceae</taxon>
        <taxon>Algoriphagus</taxon>
    </lineage>
</organism>
<evidence type="ECO:0000259" key="9">
    <source>
        <dbReference type="Pfam" id="PF07715"/>
    </source>
</evidence>
<dbReference type="GO" id="GO:0009279">
    <property type="term" value="C:cell outer membrane"/>
    <property type="evidence" value="ECO:0007669"/>
    <property type="project" value="UniProtKB-SubCell"/>
</dbReference>
<name>A0A2W7RAS5_9BACT</name>
<dbReference type="Proteomes" id="UP000321927">
    <property type="component" value="Unassembled WGS sequence"/>
</dbReference>
<evidence type="ECO:0000256" key="6">
    <source>
        <dbReference type="ARBA" id="ARBA00023237"/>
    </source>
</evidence>
<dbReference type="Pfam" id="PF07715">
    <property type="entry name" value="Plug"/>
    <property type="match status" value="1"/>
</dbReference>
<reference evidence="11 13" key="2">
    <citation type="submission" date="2019-08" db="EMBL/GenBank/DDBJ databases">
        <title>Genome of Algoriphagus ratkowskyi IC026.</title>
        <authorList>
            <person name="Bowman J.P."/>
        </authorList>
    </citation>
    <scope>NUCLEOTIDE SEQUENCE [LARGE SCALE GENOMIC DNA]</scope>
    <source>
        <strain evidence="11 13">IC026</strain>
    </source>
</reference>
<proteinExistence type="inferred from homology"/>
<dbReference type="EMBL" id="QKZU01000006">
    <property type="protein sequence ID" value="PZX57604.1"/>
    <property type="molecule type" value="Genomic_DNA"/>
</dbReference>
<dbReference type="InterPro" id="IPR023996">
    <property type="entry name" value="TonB-dep_OMP_SusC/RagA"/>
</dbReference>
<dbReference type="AlphaFoldDB" id="A0A2W7RAS5"/>
<sequence>MKKSLLMMILWVLCAHGYAMQQDLLPIRGKVLSETNNTTLLGVNILLKGTSKGVVSGNDGSFALSLEKGTYTLVFSYIGYVSKELTIHVPILNPLEIFLQEDEVSLASVEVVSTGFQELSAERSAGSFVQVDNKLVNRRVGTNILDRLEDVTPGLIFNRDGTDRGPGQNISIRGKSTFLYNNQPLIVVDNLAYDGPIENINPNDVESITVLRDATAASIWGARAGNGVIVIKTKRGNFETPLQVRLNSNVTIGEAWDQYYAPKMSIQDFLDVEERLYSSGFYSNRYNSYDKQAISPWVEDQFSNTNGKLSDEELSQRKSLYQNQDVRGDLQDYFYRPSVNQQYALDLSGGSEGYSYLFSVGYDHNEDTEVTRSRTRFTLNGQQNWKFFADKLKLNLGTYLIQNSSKDGFPNLNSLNPYDRLVGNSAEALPIFQNFNERFKQQAVNRGALDWAYRPYEEIGLSPLHNTQNEIRLNLGLDYKIWKGLGAQLNYQYWNSSLHQEQIYSESSYFVRNQVNLFTEFGTAGEVQRNMPEGAIYDYGTTNQQSHNLRGQLNFNQKWNTAHELIALAGFEVKDLQSNSNSSRAYGYDPDTGIPTSINYQVLYRQLNTGFESYIDYADSFNGNIDRFLSYFANAGYTFKSKYLLNASIRSDASNLYGVEANLKRVPLWSAGIGWIASEESWMDAPWLDYLKLKASYGFNGNTNPAATAYTTAILFGASFNPWVNQPWLSVLNPPNPQARWEKIKIINAGVEFELFSSRLRGSVEGYRKEGLDLFGEQPYFPSSGNNRVTKNYANTRTYGTDVELTSHILEGEFSWTISGFYSYMQEKVTRYDQDPLVRNVASYGGGGVFAIPSPIVGKPLQYLFSYPFAGLDPQSGAPLGYLDGEPSTNYSAILSQTEIEDLEYHGSAIPTHFGALRNQVGWRGWELSMNISYRLGYYFKRETIDYSSLNRGGFQHADYAIRWQNPGDEKFTSIGADPLVVNNNRTSFELHHSGQVRKGDHIRLQDIQLAYSFDKSNYPGLPFRRVQLYSYLNNLGILWKSAKDVRDPDFRNTQIPRTYSFGLRVDF</sequence>
<dbReference type="InterPro" id="IPR036942">
    <property type="entry name" value="Beta-barrel_TonB_sf"/>
</dbReference>
<evidence type="ECO:0000256" key="7">
    <source>
        <dbReference type="PROSITE-ProRule" id="PRU01360"/>
    </source>
</evidence>
<gene>
    <name evidence="11" type="ORF">ESW18_04995</name>
    <name evidence="10" type="ORF">LV84_01732</name>
</gene>
<dbReference type="Gene3D" id="2.40.170.20">
    <property type="entry name" value="TonB-dependent receptor, beta-barrel domain"/>
    <property type="match status" value="1"/>
</dbReference>
<evidence type="ECO:0000313" key="13">
    <source>
        <dbReference type="Proteomes" id="UP000321927"/>
    </source>
</evidence>
<accession>A0A2W7RAS5</accession>
<dbReference type="Gene3D" id="2.60.40.1120">
    <property type="entry name" value="Carboxypeptidase-like, regulatory domain"/>
    <property type="match status" value="1"/>
</dbReference>
<evidence type="ECO:0000313" key="12">
    <source>
        <dbReference type="Proteomes" id="UP000249115"/>
    </source>
</evidence>
<dbReference type="InterPro" id="IPR012910">
    <property type="entry name" value="Plug_dom"/>
</dbReference>
<reference evidence="10 12" key="1">
    <citation type="submission" date="2018-06" db="EMBL/GenBank/DDBJ databases">
        <title>Genomic Encyclopedia of Archaeal and Bacterial Type Strains, Phase II (KMG-II): from individual species to whole genera.</title>
        <authorList>
            <person name="Goeker M."/>
        </authorList>
    </citation>
    <scope>NUCLEOTIDE SEQUENCE [LARGE SCALE GENOMIC DNA]</scope>
    <source>
        <strain evidence="10 12">DSM 22686</strain>
    </source>
</reference>
<keyword evidence="3 7" id="KW-1134">Transmembrane beta strand</keyword>
<evidence type="ECO:0000256" key="8">
    <source>
        <dbReference type="SAM" id="SignalP"/>
    </source>
</evidence>
<evidence type="ECO:0000313" key="11">
    <source>
        <dbReference type="EMBL" id="TXD78878.1"/>
    </source>
</evidence>
<feature type="domain" description="TonB-dependent receptor plug" evidence="9">
    <location>
        <begin position="123"/>
        <end position="228"/>
    </location>
</feature>
<evidence type="ECO:0000256" key="2">
    <source>
        <dbReference type="ARBA" id="ARBA00022448"/>
    </source>
</evidence>
<dbReference type="Pfam" id="PF13715">
    <property type="entry name" value="CarbopepD_reg_2"/>
    <property type="match status" value="1"/>
</dbReference>
<keyword evidence="2 7" id="KW-0813">Transport</keyword>
<dbReference type="PROSITE" id="PS52016">
    <property type="entry name" value="TONB_DEPENDENT_REC_3"/>
    <property type="match status" value="1"/>
</dbReference>